<evidence type="ECO:0000313" key="2">
    <source>
        <dbReference type="Proteomes" id="UP000288947"/>
    </source>
</evidence>
<evidence type="ECO:0000313" key="1">
    <source>
        <dbReference type="EMBL" id="QAV33026.1"/>
    </source>
</evidence>
<evidence type="ECO:0008006" key="3">
    <source>
        <dbReference type="Google" id="ProtNLM"/>
    </source>
</evidence>
<protein>
    <recommendedName>
        <fullName evidence="3">DUF4900 domain-containing protein</fullName>
    </recommendedName>
</protein>
<reference evidence="1 2" key="1">
    <citation type="submission" date="2018-01" db="EMBL/GenBank/DDBJ databases">
        <title>The whole genome sequencing and assembly of Fervidobacterium changbaicum CBS-1 strain.</title>
        <authorList>
            <person name="Kim J.-Y."/>
            <person name="Park M.-K."/>
            <person name="Yi H."/>
            <person name="Bahn Y.-S."/>
            <person name="Kim J.F."/>
            <person name="Lee D.-W."/>
        </authorList>
    </citation>
    <scope>NUCLEOTIDE SEQUENCE [LARGE SCALE GENOMIC DNA]</scope>
    <source>
        <strain evidence="1 2">CBS-1</strain>
    </source>
</reference>
<sequence>MLMKRKGFITALVLIFLLVGSITLLALYELVANYRTNIVRTHISSQLDVDALNVLNTGIGYIRTRSAGVLGFNIVYQNQVPQWYDTFLSRLGAEWKGFFQTNVLSNNSFAIATITTTSASAEDNVLRDELRNYLSSRNLDSISIYAFRTTFPLTVMLVSKVEKKNLVTYAYGIVTSKLLNQYIYFTNRETRPDGTTIYFIKDELIDGPLRSHDFININNAGGRPTFRSTIEVRGIKDRNGQVVPESNYGSHANLLGNPPYRILTQQDIDALNFSAIKDEYRRTVNDLVRDYNTIKNNPNVLSGIKFTGDVKVSFNHGQGATNYDVMISQGNTDYIITWNPEPPHARLTRRGGGPQETINILFNGIIYATGNITVEGQTKLSTYKGAYTLFSEGDIVLKQRIIPYETFRDHFGASEHGQNGELVSQSKIDQIKNFVNSNETSALNLVAINNIRVGEKLQNMKIFASLFAFDGSFQVDGYNQGSSAGQLFVFGSIMQNVRGPVGTFNPSTGDIVTGYRKTYVYDPRIITGAFLAYGTPTRSQTVALKVLGLVK</sequence>
<dbReference type="Proteomes" id="UP000288947">
    <property type="component" value="Chromosome"/>
</dbReference>
<name>A0ABX5QRK5_9BACT</name>
<proteinExistence type="predicted"/>
<keyword evidence="2" id="KW-1185">Reference proteome</keyword>
<organism evidence="1 2">
    <name type="scientific">Fervidobacterium changbaicum</name>
    <dbReference type="NCBI Taxonomy" id="310769"/>
    <lineage>
        <taxon>Bacteria</taxon>
        <taxon>Thermotogati</taxon>
        <taxon>Thermotogota</taxon>
        <taxon>Thermotogae</taxon>
        <taxon>Thermotogales</taxon>
        <taxon>Fervidobacteriaceae</taxon>
        <taxon>Fervidobacterium</taxon>
    </lineage>
</organism>
<accession>A0ABX5QRK5</accession>
<dbReference type="EMBL" id="CP026721">
    <property type="protein sequence ID" value="QAV33026.1"/>
    <property type="molecule type" value="Genomic_DNA"/>
</dbReference>
<gene>
    <name evidence="1" type="ORF">CBS1_04285</name>
</gene>